<dbReference type="InterPro" id="IPR039425">
    <property type="entry name" value="RNA_pol_sigma-70-like"/>
</dbReference>
<dbReference type="Pfam" id="PF04542">
    <property type="entry name" value="Sigma70_r2"/>
    <property type="match status" value="1"/>
</dbReference>
<dbReference type="InterPro" id="IPR013249">
    <property type="entry name" value="RNA_pol_sigma70_r4_t2"/>
</dbReference>
<evidence type="ECO:0000256" key="4">
    <source>
        <dbReference type="ARBA" id="ARBA00023163"/>
    </source>
</evidence>
<keyword evidence="3" id="KW-0731">Sigma factor</keyword>
<dbReference type="InterPro" id="IPR036388">
    <property type="entry name" value="WH-like_DNA-bd_sf"/>
</dbReference>
<sequence length="206" mass="23616">MKASDLTRQAAALRGWMDLPAVWTELEVRGRESLRRDDPLEREQEFSGIVERQARFMFRVAYGVLRNVQDAEDAVQEAFLKLYRGEAWRRIEDEKAFLARTVWRVALDRAPRAVDRMDDVAGMELAAGGASPESHTADDDERVLLRRLIDGLPEELRQPLMLSAMEEMTSREVAAVMGIPEGTVRTRVMRARAELKKRFAGMEVRR</sequence>
<dbReference type="EMBL" id="CP121195">
    <property type="protein sequence ID" value="XBH13173.1"/>
    <property type="molecule type" value="Genomic_DNA"/>
</dbReference>
<dbReference type="InterPro" id="IPR007627">
    <property type="entry name" value="RNA_pol_sigma70_r2"/>
</dbReference>
<dbReference type="SUPFAM" id="SSF88659">
    <property type="entry name" value="Sigma3 and sigma4 domains of RNA polymerase sigma factors"/>
    <property type="match status" value="1"/>
</dbReference>
<feature type="domain" description="RNA polymerase sigma factor 70 region 4 type 2" evidence="6">
    <location>
        <begin position="143"/>
        <end position="195"/>
    </location>
</feature>
<dbReference type="CDD" id="cd06171">
    <property type="entry name" value="Sigma70_r4"/>
    <property type="match status" value="1"/>
</dbReference>
<dbReference type="AlphaFoldDB" id="A0AAU7D7G6"/>
<evidence type="ECO:0000259" key="6">
    <source>
        <dbReference type="Pfam" id="PF08281"/>
    </source>
</evidence>
<evidence type="ECO:0000259" key="5">
    <source>
        <dbReference type="Pfam" id="PF04542"/>
    </source>
</evidence>
<dbReference type="PANTHER" id="PTHR43133:SF51">
    <property type="entry name" value="RNA POLYMERASE SIGMA FACTOR"/>
    <property type="match status" value="1"/>
</dbReference>
<dbReference type="GO" id="GO:0003677">
    <property type="term" value="F:DNA binding"/>
    <property type="evidence" value="ECO:0007669"/>
    <property type="project" value="InterPro"/>
</dbReference>
<dbReference type="InterPro" id="IPR013324">
    <property type="entry name" value="RNA_pol_sigma_r3/r4-like"/>
</dbReference>
<name>A0AAU7D7G6_9BACT</name>
<dbReference type="KEGG" id="epl:P4G45_15055"/>
<dbReference type="InterPro" id="IPR013325">
    <property type="entry name" value="RNA_pol_sigma_r2"/>
</dbReference>
<dbReference type="Gene3D" id="1.10.10.10">
    <property type="entry name" value="Winged helix-like DNA-binding domain superfamily/Winged helix DNA-binding domain"/>
    <property type="match status" value="1"/>
</dbReference>
<protein>
    <submittedName>
        <fullName evidence="8">RNA polymerase sigma factor</fullName>
    </submittedName>
</protein>
<keyword evidence="2" id="KW-0805">Transcription regulation</keyword>
<keyword evidence="4" id="KW-0804">Transcription</keyword>
<dbReference type="RefSeq" id="WP_348267297.1">
    <property type="nucleotide sequence ID" value="NZ_CP121194.1"/>
</dbReference>
<dbReference type="NCBIfam" id="TIGR02937">
    <property type="entry name" value="sigma70-ECF"/>
    <property type="match status" value="1"/>
</dbReference>
<dbReference type="Pfam" id="PF08281">
    <property type="entry name" value="Sigma70_r4_2"/>
    <property type="match status" value="1"/>
</dbReference>
<gene>
    <name evidence="7" type="ORF">P4G45_15055</name>
    <name evidence="8" type="ORF">P8936_16010</name>
</gene>
<dbReference type="Gene3D" id="1.10.1740.10">
    <property type="match status" value="1"/>
</dbReference>
<dbReference type="GO" id="GO:0006352">
    <property type="term" value="P:DNA-templated transcription initiation"/>
    <property type="evidence" value="ECO:0007669"/>
    <property type="project" value="InterPro"/>
</dbReference>
<evidence type="ECO:0000256" key="3">
    <source>
        <dbReference type="ARBA" id="ARBA00023082"/>
    </source>
</evidence>
<accession>A0AAU7CWB6</accession>
<evidence type="ECO:0000256" key="1">
    <source>
        <dbReference type="ARBA" id="ARBA00010641"/>
    </source>
</evidence>
<comment type="similarity">
    <text evidence="1">Belongs to the sigma-70 factor family. ECF subfamily.</text>
</comment>
<reference evidence="8" key="1">
    <citation type="submission" date="2023-03" db="EMBL/GenBank/DDBJ databases">
        <title>Edaphobacter sp.</title>
        <authorList>
            <person name="Huber K.J."/>
            <person name="Papendorf J."/>
            <person name="Pilke C."/>
            <person name="Bunk B."/>
            <person name="Sproeer C."/>
            <person name="Pester M."/>
        </authorList>
    </citation>
    <scope>NUCLEOTIDE SEQUENCE</scope>
    <source>
        <strain evidence="7">DSM 109919</strain>
        <strain evidence="8">DSM 109920</strain>
    </source>
</reference>
<dbReference type="InterPro" id="IPR014284">
    <property type="entry name" value="RNA_pol_sigma-70_dom"/>
</dbReference>
<dbReference type="GO" id="GO:0016987">
    <property type="term" value="F:sigma factor activity"/>
    <property type="evidence" value="ECO:0007669"/>
    <property type="project" value="UniProtKB-KW"/>
</dbReference>
<evidence type="ECO:0000313" key="7">
    <source>
        <dbReference type="EMBL" id="XBH09788.1"/>
    </source>
</evidence>
<dbReference type="EMBL" id="CP121194">
    <property type="protein sequence ID" value="XBH09788.1"/>
    <property type="molecule type" value="Genomic_DNA"/>
</dbReference>
<dbReference type="PANTHER" id="PTHR43133">
    <property type="entry name" value="RNA POLYMERASE ECF-TYPE SIGMA FACTO"/>
    <property type="match status" value="1"/>
</dbReference>
<evidence type="ECO:0000256" key="2">
    <source>
        <dbReference type="ARBA" id="ARBA00023015"/>
    </source>
</evidence>
<dbReference type="SUPFAM" id="SSF88946">
    <property type="entry name" value="Sigma2 domain of RNA polymerase sigma factors"/>
    <property type="match status" value="1"/>
</dbReference>
<accession>A0AAU7D7G6</accession>
<proteinExistence type="inferred from homology"/>
<feature type="domain" description="RNA polymerase sigma-70 region 2" evidence="5">
    <location>
        <begin position="50"/>
        <end position="110"/>
    </location>
</feature>
<organism evidence="8">
    <name type="scientific">Edaphobacter paludis</name>
    <dbReference type="NCBI Taxonomy" id="3035702"/>
    <lineage>
        <taxon>Bacteria</taxon>
        <taxon>Pseudomonadati</taxon>
        <taxon>Acidobacteriota</taxon>
        <taxon>Terriglobia</taxon>
        <taxon>Terriglobales</taxon>
        <taxon>Acidobacteriaceae</taxon>
        <taxon>Edaphobacter</taxon>
    </lineage>
</organism>
<evidence type="ECO:0000313" key="8">
    <source>
        <dbReference type="EMBL" id="XBH13173.1"/>
    </source>
</evidence>